<reference evidence="3 4" key="1">
    <citation type="submission" date="2024-03" db="EMBL/GenBank/DDBJ databases">
        <title>Adaptation during the transition from Ophiocordyceps entomopathogen to insect associate is accompanied by gene loss and intensified selection.</title>
        <authorList>
            <person name="Ward C.M."/>
            <person name="Onetto C.A."/>
            <person name="Borneman A.R."/>
        </authorList>
    </citation>
    <scope>NUCLEOTIDE SEQUENCE [LARGE SCALE GENOMIC DNA]</scope>
    <source>
        <strain evidence="3">AWRI1</strain>
        <tissue evidence="3">Single Adult Female</tissue>
    </source>
</reference>
<feature type="compositionally biased region" description="Polar residues" evidence="1">
    <location>
        <begin position="619"/>
        <end position="634"/>
    </location>
</feature>
<feature type="region of interest" description="Disordered" evidence="1">
    <location>
        <begin position="541"/>
        <end position="664"/>
    </location>
</feature>
<feature type="domain" description="BAH" evidence="2">
    <location>
        <begin position="699"/>
        <end position="824"/>
    </location>
</feature>
<feature type="compositionally biased region" description="Basic and acidic residues" evidence="1">
    <location>
        <begin position="324"/>
        <end position="334"/>
    </location>
</feature>
<feature type="compositionally biased region" description="Acidic residues" evidence="1">
    <location>
        <begin position="606"/>
        <end position="617"/>
    </location>
</feature>
<dbReference type="EMBL" id="JBBCAQ010000037">
    <property type="protein sequence ID" value="KAK7573806.1"/>
    <property type="molecule type" value="Genomic_DNA"/>
</dbReference>
<dbReference type="SMART" id="SM00439">
    <property type="entry name" value="BAH"/>
    <property type="match status" value="1"/>
</dbReference>
<protein>
    <recommendedName>
        <fullName evidence="2">BAH domain-containing protein</fullName>
    </recommendedName>
</protein>
<comment type="caution">
    <text evidence="3">The sequence shown here is derived from an EMBL/GenBank/DDBJ whole genome shotgun (WGS) entry which is preliminary data.</text>
</comment>
<evidence type="ECO:0000256" key="1">
    <source>
        <dbReference type="SAM" id="MobiDB-lite"/>
    </source>
</evidence>
<feature type="compositionally biased region" description="Acidic residues" evidence="1">
    <location>
        <begin position="644"/>
        <end position="658"/>
    </location>
</feature>
<sequence length="873" mass="97108">MLAGGEHAPSFKYSSETWLLPVPKIVGDNQALHNQLLRCHACVNDLIAGRLSRLRHLMARSPVRCHTAAGAVGATASCDAHELLRFDAHVRRLENVVDAFVAQWTLRVRRWTYEMPEAEYVREANALFETVVRFKESLQSVERQLQSSGRALERYLGRVNAQQPQQALPPPQPPPLLGSAWTPVTLSLVRRRPTATALWLMARRADLVARVNELAKSAAIFGGVWLLFGVGAYFDYDYSNTENDGKRKRRSSTMSFEEIPIDKQLHSPESPSLCRDSLSGRDLNGHGTTSPSYDSSSRSSFHNENVTSKNKRCEENSDDLSAVCKEKSSSSSERKRLKKKRKEKLRENVGGGGGGARSSSSSSSCKRKSHKHRSDSDELSNGKSHKRHKHHHHHHKHKHHKHHKKHKSLSDHDNKKHVAAAAIAGPETGGDFVKTVASVARAAVVDAAAAAVAPFAPHPVDYPTRVAVAGGAASKASLDGELESAVAGNLGGPEKDSTSKWTAATYLSRFADPLKESKLSAVADAISLDEKSVKDVDVPSNLVDKSKPVTSLLEDDEKSKVTCDDDDAASVSGDEKPESDKTDEDSDDKMVIDEDAESAESKKIESEEEKSDNEADESFSSSKLNESVDLNTSEEAPASKTLKEEDEDAEDDDEEDEERDRCADERDAKLWDWHGKGFKRNGRGRGRKQFYKSIKRGPVIINVDDCAVFLTENGSSDKPFIGRIESMWEANGMMWVRVNWFYHPEETEGLNKELPFRGGLFESLHNDKNDIQTISHKCNVVPVDEFRDVITKEPDRLESIYTKSDLYYLAGHYDMSHFSASCLNFRLDVSIFGQLSQFSSSCLNFRLDVPNFFQTSQISSRCLIFRPVVSIFI</sequence>
<dbReference type="Proteomes" id="UP001367676">
    <property type="component" value="Unassembled WGS sequence"/>
</dbReference>
<feature type="compositionally biased region" description="Basic residues" evidence="1">
    <location>
        <begin position="383"/>
        <end position="407"/>
    </location>
</feature>
<dbReference type="PANTHER" id="PTHR12505:SF24">
    <property type="entry name" value="PROTEIN WINGED EYE"/>
    <property type="match status" value="1"/>
</dbReference>
<dbReference type="InterPro" id="IPR001025">
    <property type="entry name" value="BAH_dom"/>
</dbReference>
<keyword evidence="4" id="KW-1185">Reference proteome</keyword>
<evidence type="ECO:0000259" key="2">
    <source>
        <dbReference type="PROSITE" id="PS51038"/>
    </source>
</evidence>
<proteinExistence type="predicted"/>
<gene>
    <name evidence="3" type="ORF">V9T40_010997</name>
</gene>
<dbReference type="Gene3D" id="2.30.30.490">
    <property type="match status" value="1"/>
</dbReference>
<accession>A0AAN9XXQ5</accession>
<dbReference type="InterPro" id="IPR043151">
    <property type="entry name" value="BAH_sf"/>
</dbReference>
<dbReference type="Pfam" id="PF01426">
    <property type="entry name" value="BAH"/>
    <property type="match status" value="1"/>
</dbReference>
<dbReference type="GO" id="GO:0003682">
    <property type="term" value="F:chromatin binding"/>
    <property type="evidence" value="ECO:0007669"/>
    <property type="project" value="InterPro"/>
</dbReference>
<dbReference type="PANTHER" id="PTHR12505">
    <property type="entry name" value="PHD FINGER TRANSCRIPTION FACTOR"/>
    <property type="match status" value="1"/>
</dbReference>
<name>A0AAN9XXQ5_9HEMI</name>
<feature type="region of interest" description="Disordered" evidence="1">
    <location>
        <begin position="241"/>
        <end position="414"/>
    </location>
</feature>
<evidence type="ECO:0000313" key="3">
    <source>
        <dbReference type="EMBL" id="KAK7573806.1"/>
    </source>
</evidence>
<feature type="compositionally biased region" description="Low complexity" evidence="1">
    <location>
        <begin position="290"/>
        <end position="300"/>
    </location>
</feature>
<dbReference type="InterPro" id="IPR052429">
    <property type="entry name" value="BAH_domain_protein"/>
</dbReference>
<dbReference type="AlphaFoldDB" id="A0AAN9XXQ5"/>
<dbReference type="PROSITE" id="PS51038">
    <property type="entry name" value="BAH"/>
    <property type="match status" value="1"/>
</dbReference>
<organism evidence="3 4">
    <name type="scientific">Parthenolecanium corni</name>
    <dbReference type="NCBI Taxonomy" id="536013"/>
    <lineage>
        <taxon>Eukaryota</taxon>
        <taxon>Metazoa</taxon>
        <taxon>Ecdysozoa</taxon>
        <taxon>Arthropoda</taxon>
        <taxon>Hexapoda</taxon>
        <taxon>Insecta</taxon>
        <taxon>Pterygota</taxon>
        <taxon>Neoptera</taxon>
        <taxon>Paraneoptera</taxon>
        <taxon>Hemiptera</taxon>
        <taxon>Sternorrhyncha</taxon>
        <taxon>Coccoidea</taxon>
        <taxon>Coccidae</taxon>
        <taxon>Parthenolecanium</taxon>
    </lineage>
</organism>
<evidence type="ECO:0000313" key="4">
    <source>
        <dbReference type="Proteomes" id="UP001367676"/>
    </source>
</evidence>
<feature type="compositionally biased region" description="Acidic residues" evidence="1">
    <location>
        <begin position="581"/>
        <end position="598"/>
    </location>
</feature>